<comment type="subcellular location">
    <subcellularLocation>
        <location evidence="1">Basolateral cell membrane</location>
        <topology evidence="1">Multi-pass membrane protein</topology>
    </subcellularLocation>
    <subcellularLocation>
        <location evidence="11">Membrane</location>
        <topology evidence="11">Multi-pass membrane protein</topology>
    </subcellularLocation>
</comment>
<evidence type="ECO:0000313" key="16">
    <source>
        <dbReference type="Proteomes" id="UP001186944"/>
    </source>
</evidence>
<dbReference type="FunFam" id="1.10.287.570:FF:000001">
    <property type="entry name" value="Anion exchange protein"/>
    <property type="match status" value="1"/>
</dbReference>
<feature type="region of interest" description="Disordered" evidence="12">
    <location>
        <begin position="450"/>
        <end position="469"/>
    </location>
</feature>
<dbReference type="SUPFAM" id="SSF50911">
    <property type="entry name" value="Mannose 6-phosphate receptor domain"/>
    <property type="match status" value="1"/>
</dbReference>
<evidence type="ECO:0000256" key="5">
    <source>
        <dbReference type="ARBA" id="ARBA00022692"/>
    </source>
</evidence>
<dbReference type="InterPro" id="IPR013769">
    <property type="entry name" value="Band3_cytoplasmic_dom"/>
</dbReference>
<dbReference type="NCBIfam" id="TIGR00834">
    <property type="entry name" value="ae"/>
    <property type="match status" value="1"/>
</dbReference>
<dbReference type="Proteomes" id="UP001186944">
    <property type="component" value="Unassembled WGS sequence"/>
</dbReference>
<evidence type="ECO:0000256" key="9">
    <source>
        <dbReference type="ARBA" id="ARBA00023136"/>
    </source>
</evidence>
<evidence type="ECO:0000313" key="15">
    <source>
        <dbReference type="EMBL" id="KAK3108694.1"/>
    </source>
</evidence>
<feature type="transmembrane region" description="Helical" evidence="11">
    <location>
        <begin position="1033"/>
        <end position="1058"/>
    </location>
</feature>
<evidence type="ECO:0000256" key="2">
    <source>
        <dbReference type="ARBA" id="ARBA00010993"/>
    </source>
</evidence>
<dbReference type="GO" id="GO:0008509">
    <property type="term" value="F:monoatomic anion transmembrane transporter activity"/>
    <property type="evidence" value="ECO:0007669"/>
    <property type="project" value="InterPro"/>
</dbReference>
<feature type="domain" description="MRH" evidence="14">
    <location>
        <begin position="32"/>
        <end position="154"/>
    </location>
</feature>
<dbReference type="SMART" id="SM01404">
    <property type="entry name" value="CIMR"/>
    <property type="match status" value="1"/>
</dbReference>
<feature type="compositionally biased region" description="Basic residues" evidence="12">
    <location>
        <begin position="391"/>
        <end position="404"/>
    </location>
</feature>
<dbReference type="InterPro" id="IPR011531">
    <property type="entry name" value="HCO3_transpt-like_TM_dom"/>
</dbReference>
<evidence type="ECO:0000256" key="10">
    <source>
        <dbReference type="ARBA" id="ARBA00023157"/>
    </source>
</evidence>
<dbReference type="InterPro" id="IPR003020">
    <property type="entry name" value="HCO3_transpt_euk"/>
</dbReference>
<feature type="transmembrane region" description="Helical" evidence="11">
    <location>
        <begin position="942"/>
        <end position="960"/>
    </location>
</feature>
<keyword evidence="9 11" id="KW-0472">Membrane</keyword>
<feature type="transmembrane region" description="Helical" evidence="11">
    <location>
        <begin position="697"/>
        <end position="717"/>
    </location>
</feature>
<evidence type="ECO:0000256" key="7">
    <source>
        <dbReference type="ARBA" id="ARBA00022989"/>
    </source>
</evidence>
<name>A0AA88YNV7_PINIB</name>
<evidence type="ECO:0000256" key="12">
    <source>
        <dbReference type="SAM" id="MobiDB-lite"/>
    </source>
</evidence>
<dbReference type="Pfam" id="PF07565">
    <property type="entry name" value="Band_3_cyto"/>
    <property type="match status" value="1"/>
</dbReference>
<dbReference type="Gene3D" id="2.70.130.10">
    <property type="entry name" value="Mannose-6-phosphate receptor binding domain"/>
    <property type="match status" value="1"/>
</dbReference>
<dbReference type="PROSITE" id="PS51914">
    <property type="entry name" value="MRH"/>
    <property type="match status" value="1"/>
</dbReference>
<keyword evidence="5 11" id="KW-0812">Transmembrane</keyword>
<feature type="transmembrane region" description="Helical" evidence="11">
    <location>
        <begin position="754"/>
        <end position="775"/>
    </location>
</feature>
<dbReference type="InterPro" id="IPR003024">
    <property type="entry name" value="Na/HCO3_transpt"/>
</dbReference>
<feature type="transmembrane region" description="Helical" evidence="11">
    <location>
        <begin position="163"/>
        <end position="186"/>
    </location>
</feature>
<feature type="region of interest" description="Disordered" evidence="12">
    <location>
        <begin position="591"/>
        <end position="630"/>
    </location>
</feature>
<organism evidence="15 16">
    <name type="scientific">Pinctada imbricata</name>
    <name type="common">Atlantic pearl-oyster</name>
    <name type="synonym">Pinctada martensii</name>
    <dbReference type="NCBI Taxonomy" id="66713"/>
    <lineage>
        <taxon>Eukaryota</taxon>
        <taxon>Metazoa</taxon>
        <taxon>Spiralia</taxon>
        <taxon>Lophotrochozoa</taxon>
        <taxon>Mollusca</taxon>
        <taxon>Bivalvia</taxon>
        <taxon>Autobranchia</taxon>
        <taxon>Pteriomorphia</taxon>
        <taxon>Pterioida</taxon>
        <taxon>Pterioidea</taxon>
        <taxon>Pteriidae</taxon>
        <taxon>Pinctada</taxon>
    </lineage>
</organism>
<dbReference type="GO" id="GO:0005452">
    <property type="term" value="F:solute:inorganic anion antiporter activity"/>
    <property type="evidence" value="ECO:0007669"/>
    <property type="project" value="InterPro"/>
</dbReference>
<comment type="similarity">
    <text evidence="2 11">Belongs to the anion exchanger (TC 2.A.31) family.</text>
</comment>
<evidence type="ECO:0000256" key="1">
    <source>
        <dbReference type="ARBA" id="ARBA00004554"/>
    </source>
</evidence>
<comment type="caution">
    <text evidence="15">The sequence shown here is derived from an EMBL/GenBank/DDBJ whole genome shotgun (WGS) entry which is preliminary data.</text>
</comment>
<dbReference type="InterPro" id="IPR028927">
    <property type="entry name" value="Man-6-P_rcpt"/>
</dbReference>
<keyword evidence="7 11" id="KW-1133">Transmembrane helix</keyword>
<keyword evidence="6 13" id="KW-0732">Signal</keyword>
<proteinExistence type="inferred from homology"/>
<evidence type="ECO:0000256" key="13">
    <source>
        <dbReference type="SAM" id="SignalP"/>
    </source>
</evidence>
<feature type="transmembrane region" description="Helical" evidence="11">
    <location>
        <begin position="1094"/>
        <end position="1113"/>
    </location>
</feature>
<dbReference type="InterPro" id="IPR009011">
    <property type="entry name" value="Man6P_isomerase_rcpt-bd_dom_sf"/>
</dbReference>
<gene>
    <name evidence="15" type="ORF">FSP39_013514</name>
</gene>
<feature type="transmembrane region" description="Helical" evidence="11">
    <location>
        <begin position="787"/>
        <end position="804"/>
    </location>
</feature>
<dbReference type="GO" id="GO:0008510">
    <property type="term" value="F:sodium:bicarbonate symporter activity"/>
    <property type="evidence" value="ECO:0007669"/>
    <property type="project" value="TreeGrafter"/>
</dbReference>
<dbReference type="InterPro" id="IPR044865">
    <property type="entry name" value="MRH_dom"/>
</dbReference>
<dbReference type="SUPFAM" id="SSF55804">
    <property type="entry name" value="Phoshotransferase/anion transport protein"/>
    <property type="match status" value="1"/>
</dbReference>
<dbReference type="Pfam" id="PF00955">
    <property type="entry name" value="HCO3_cotransp"/>
    <property type="match status" value="1"/>
</dbReference>
<dbReference type="GO" id="GO:0051453">
    <property type="term" value="P:regulation of intracellular pH"/>
    <property type="evidence" value="ECO:0007669"/>
    <property type="project" value="TreeGrafter"/>
</dbReference>
<evidence type="ECO:0000259" key="14">
    <source>
        <dbReference type="PROSITE" id="PS51914"/>
    </source>
</evidence>
<feature type="region of interest" description="Disordered" evidence="12">
    <location>
        <begin position="391"/>
        <end position="421"/>
    </location>
</feature>
<dbReference type="PANTHER" id="PTHR11453">
    <property type="entry name" value="ANION EXCHANGE PROTEIN"/>
    <property type="match status" value="1"/>
</dbReference>
<dbReference type="PRINTS" id="PR01232">
    <property type="entry name" value="NAHCO3TRSPRT"/>
</dbReference>
<evidence type="ECO:0000256" key="4">
    <source>
        <dbReference type="ARBA" id="ARBA00022475"/>
    </source>
</evidence>
<feature type="chain" id="PRO_5041697479" description="Anion exchange protein" evidence="13">
    <location>
        <begin position="26"/>
        <end position="1288"/>
    </location>
</feature>
<dbReference type="PRINTS" id="PR01231">
    <property type="entry name" value="HCO3TRNSPORT"/>
</dbReference>
<dbReference type="PANTHER" id="PTHR11453:SF36">
    <property type="entry name" value="ANION EXCHANGE PROTEIN"/>
    <property type="match status" value="1"/>
</dbReference>
<dbReference type="Pfam" id="PF02157">
    <property type="entry name" value="Man-6-P_recep"/>
    <property type="match status" value="1"/>
</dbReference>
<keyword evidence="16" id="KW-1185">Reference proteome</keyword>
<evidence type="ECO:0000256" key="11">
    <source>
        <dbReference type="RuleBase" id="RU362035"/>
    </source>
</evidence>
<evidence type="ECO:0000256" key="8">
    <source>
        <dbReference type="ARBA" id="ARBA00023065"/>
    </source>
</evidence>
<protein>
    <recommendedName>
        <fullName evidence="11">Anion exchange protein</fullName>
    </recommendedName>
</protein>
<keyword evidence="10" id="KW-1015">Disulfide bond</keyword>
<dbReference type="GO" id="GO:0016323">
    <property type="term" value="C:basolateral plasma membrane"/>
    <property type="evidence" value="ECO:0007669"/>
    <property type="project" value="UniProtKB-SubCell"/>
</dbReference>
<evidence type="ECO:0000256" key="3">
    <source>
        <dbReference type="ARBA" id="ARBA00022448"/>
    </source>
</evidence>
<dbReference type="EMBL" id="VSWD01000001">
    <property type="protein sequence ID" value="KAK3108694.1"/>
    <property type="molecule type" value="Genomic_DNA"/>
</dbReference>
<feature type="transmembrane region" description="Helical" evidence="11">
    <location>
        <begin position="1120"/>
        <end position="1144"/>
    </location>
</feature>
<feature type="transmembrane region" description="Helical" evidence="11">
    <location>
        <begin position="1164"/>
        <end position="1183"/>
    </location>
</feature>
<feature type="transmembrane region" description="Helical" evidence="11">
    <location>
        <begin position="900"/>
        <end position="922"/>
    </location>
</feature>
<dbReference type="InterPro" id="IPR016152">
    <property type="entry name" value="PTrfase/Anion_transptr"/>
</dbReference>
<reference evidence="15" key="1">
    <citation type="submission" date="2019-08" db="EMBL/GenBank/DDBJ databases">
        <title>The improved chromosome-level genome for the pearl oyster Pinctada fucata martensii using PacBio sequencing and Hi-C.</title>
        <authorList>
            <person name="Zheng Z."/>
        </authorList>
    </citation>
    <scope>NUCLEOTIDE SEQUENCE</scope>
    <source>
        <strain evidence="15">ZZ-2019</strain>
        <tissue evidence="15">Adductor muscle</tissue>
    </source>
</reference>
<sequence>MEKRIYTNILCIYVVLVLLMRDVLGKTCVRKNSCKCKQDDGQVIDLSPLANSNGPRFKDFADASNQDTFSYNPCKSFDEGGCSNVAVCQMRSDTGTTYYYNAGTQDSASFQWDDANGLFDVVYSADAFFISNDNTSSPDDSFVFVLETKYACPKTEPLSAGTILIIIFISGVFVYLIGGVIFQIFVRKNSGKKVIPNYEFWSGFPGLVKVLEENQTMDENQVIANNNYNQGRRGSVYLGIRMPQRGERPHVLDNGGDSYGETDTEYKPSEWVQTIINSVKDVGHQAHSVFSELDVLKEYNGQVEWRETARWVKYEEDVEEGGKRWSKPHVASLSMHSLFELRNAMADSPVIMDFDCHSLPQAVDKLLEEWVDCGLLDARLRPHIRDVALKGHKHRHMKRMKNTSRRNSTSSGGGRPLADIADESNYGGSTAYLPNSASVTSFSSDIMISSSSSPDLQEMGGENQLSPNWKPNTQFVRKIPKDSQVANIMVGEVEDLETRVMGFMRLKEPRILQNDLSEVNLPTRFLFFCFGPRGHEMDYVEFGRCMGTMMVDEVFREVAYKGRDKEDFLAGIDEFMEQVTVLPPGEWDPKIRLEPPGKVPSQEFRKNAASSVAKRPKPLAPVEAEDGHSHDDPALEMSKIPFSGLYNDVKRKIPHYLSDFKDALHIQCLGSFVYVFLGTLTPNVTFGGLLGEATDQYMGVMECIFAAAVTGILFALFGGQPLNILGSTGPMLVLETIIYNLCKDNDWDFMPARFWVGMWTVLFILLIVIFNLSALVKYITRFTEESFATLIAVIFIVEAFKKMMDIQKEAPVNFQPNVPIPTNCTCIPRDCDLTNLTSMVSTAASVASSTSGATNTTSKIFNYTCQELSNMSISWATLGAEDCNHYDGAMMGPGCNAPQYVADVFFFSILLFLGTFALAITFIDLKRATIFPSVIRQRIADFGVLLAIVIMVLIDYFVGINTPKLTVPEKFQPSHPSRITTGWLVSPFSDKNPWWLYLAAGVPGLLSTILIFLDQQITAVIVNRKENKLEKGVGYHLDMFVVAICVTIHSLLGLPWYVAATVSALAHINSLKKESECTAPGEKPSFLGVREQRVTALFIGILSGCAVLITSVLKYIPMPVLYGVFFYMGFSALRGMQLVDRLFLFIQPAKYQPDLPYVRHVPLYRIHLFTIIQVLCLGILWVVKTIKAISISFPLMVLATGVVRKILECYFTQDDLKWIDDLLPGKAKHNTEKTIVSTVPYKNFNGNSSVTSSTMDIHDKDNSLKPTFFVSDECDIRNRSKEQGNTKL</sequence>
<dbReference type="Gene3D" id="1.10.287.570">
    <property type="entry name" value="Helical hairpin bin"/>
    <property type="match status" value="1"/>
</dbReference>
<keyword evidence="4" id="KW-1003">Cell membrane</keyword>
<feature type="transmembrane region" description="Helical" evidence="11">
    <location>
        <begin position="994"/>
        <end position="1013"/>
    </location>
</feature>
<evidence type="ECO:0000256" key="6">
    <source>
        <dbReference type="ARBA" id="ARBA00022729"/>
    </source>
</evidence>
<dbReference type="Gene3D" id="3.40.930.10">
    <property type="entry name" value="Mannitol-specific EII, Chain A"/>
    <property type="match status" value="1"/>
</dbReference>
<feature type="signal peptide" evidence="13">
    <location>
        <begin position="1"/>
        <end position="25"/>
    </location>
</feature>
<keyword evidence="8 11" id="KW-0406">Ion transport</keyword>
<keyword evidence="3 11" id="KW-0813">Transport</keyword>
<accession>A0AA88YNV7</accession>